<dbReference type="PANTHER" id="PTHR32502:SF2">
    <property type="entry name" value="D-TAGATOSE-1,6-BISPHOSPHATE ALDOLASE SUBUNIT KBAZ"/>
    <property type="match status" value="1"/>
</dbReference>
<dbReference type="GO" id="GO:0005975">
    <property type="term" value="P:carbohydrate metabolic process"/>
    <property type="evidence" value="ECO:0007669"/>
    <property type="project" value="InterPro"/>
</dbReference>
<organism evidence="2 3">
    <name type="scientific">Pseudoduganella lutea</name>
    <dbReference type="NCBI Taxonomy" id="321985"/>
    <lineage>
        <taxon>Bacteria</taxon>
        <taxon>Pseudomonadati</taxon>
        <taxon>Pseudomonadota</taxon>
        <taxon>Betaproteobacteria</taxon>
        <taxon>Burkholderiales</taxon>
        <taxon>Oxalobacteraceae</taxon>
        <taxon>Telluria group</taxon>
        <taxon>Pseudoduganella</taxon>
    </lineage>
</organism>
<dbReference type="PANTHER" id="PTHR32502">
    <property type="entry name" value="N-ACETYLGALACTOSAMINE PERMEASE II COMPONENT-RELATED"/>
    <property type="match status" value="1"/>
</dbReference>
<dbReference type="EMBL" id="CP035913">
    <property type="protein sequence ID" value="QBE67052.1"/>
    <property type="molecule type" value="Genomic_DNA"/>
</dbReference>
<evidence type="ECO:0000313" key="3">
    <source>
        <dbReference type="Proteomes" id="UP000290637"/>
    </source>
</evidence>
<dbReference type="Gene3D" id="3.20.20.70">
    <property type="entry name" value="Aldolase class I"/>
    <property type="match status" value="1"/>
</dbReference>
<dbReference type="GO" id="GO:0005886">
    <property type="term" value="C:plasma membrane"/>
    <property type="evidence" value="ECO:0007669"/>
    <property type="project" value="TreeGrafter"/>
</dbReference>
<dbReference type="GO" id="GO:0009025">
    <property type="term" value="F:tagatose-bisphosphate aldolase activity"/>
    <property type="evidence" value="ECO:0007669"/>
    <property type="project" value="UniProtKB-EC"/>
</dbReference>
<dbReference type="NCBIfam" id="TIGR02810">
    <property type="entry name" value="agaZ_gatZ"/>
    <property type="match status" value="1"/>
</dbReference>
<dbReference type="AlphaFoldDB" id="A0A4P6L7X1"/>
<gene>
    <name evidence="2" type="ORF">EWM63_03270</name>
</gene>
<comment type="pathway">
    <text evidence="1">Carbohydrate metabolism.</text>
</comment>
<keyword evidence="2" id="KW-0456">Lyase</keyword>
<protein>
    <submittedName>
        <fullName evidence="2">D-tagatose-bisphosphate aldolase, class II, non-catalytic subunit</fullName>
        <ecNumber evidence="2">4.1.2.40</ecNumber>
    </submittedName>
</protein>
<dbReference type="InterPro" id="IPR013785">
    <property type="entry name" value="Aldolase_TIM"/>
</dbReference>
<dbReference type="InterPro" id="IPR050303">
    <property type="entry name" value="GatZ_KbaZ_carbometab"/>
</dbReference>
<accession>A0A4P6L7X1</accession>
<dbReference type="SUPFAM" id="SSF51569">
    <property type="entry name" value="Aldolase"/>
    <property type="match status" value="1"/>
</dbReference>
<dbReference type="GO" id="GO:0009401">
    <property type="term" value="P:phosphoenolpyruvate-dependent sugar phosphotransferase system"/>
    <property type="evidence" value="ECO:0007669"/>
    <property type="project" value="TreeGrafter"/>
</dbReference>
<dbReference type="InterPro" id="IPR012062">
    <property type="entry name" value="GatZ/KbaZ-like"/>
</dbReference>
<reference evidence="2 3" key="1">
    <citation type="submission" date="2019-02" db="EMBL/GenBank/DDBJ databases">
        <title>Draft Genome Sequences of Six Type Strains of the Genus Massilia.</title>
        <authorList>
            <person name="Miess H."/>
            <person name="Frediansyhah A."/>
            <person name="Gross H."/>
        </authorList>
    </citation>
    <scope>NUCLEOTIDE SEQUENCE [LARGE SCALE GENOMIC DNA]</scope>
    <source>
        <strain evidence="2 3">DSM 17473</strain>
    </source>
</reference>
<sequence>MSPLQTMIREHHAGAPVGLYSVCCSNEQVLLASMSVALEYGGAMLVEATSNQVDQFGGYTGMTPADYIAYVRDLADGAGFPRDRLILGGDHLGPNTWQHLPPGLAMANACDLIAAYVLAGFHKIHIDCSMACAGDPVPLPDDIVASRSADLAQVAEDAAARAGLPPPVYVIGTEVPIPGGEASLADGLQVTRPEAAAATLEAHTRAFASRGLHAAWERVIALVVQPGVDFDHSTVHHYAPADAAELSAFIGRHPGLVYEAHSTDYQTERALHALVRDHFAILKVGPAATNALREASFALAAIEDALVPVERRSHLADVLERSMLEQPRHWQKHYRGTPDELRMLRRYALSDRSRYYWGEPAVARALDRMHANLAGMDLPLPLVSQHLPEQLAAVLDGTLPARATDLVRHKIGLVLARYARACHANTAGAARPAGVAQTAEQAPAAEAVC</sequence>
<name>A0A4P6L7X1_9BURK</name>
<dbReference type="EC" id="4.1.2.40" evidence="2"/>
<dbReference type="Proteomes" id="UP000290637">
    <property type="component" value="Chromosome"/>
</dbReference>
<dbReference type="KEGG" id="plue:EWM63_03270"/>
<evidence type="ECO:0000256" key="1">
    <source>
        <dbReference type="ARBA" id="ARBA00005007"/>
    </source>
</evidence>
<proteinExistence type="predicted"/>
<dbReference type="OrthoDB" id="1672942at2"/>
<dbReference type="PIRSF" id="PIRSF009264">
    <property type="entry name" value="TagBP_ald_AgaZ"/>
    <property type="match status" value="1"/>
</dbReference>
<dbReference type="Gene3D" id="1.10.400.20">
    <property type="entry name" value="putative tagatose 6-phosphate kinase domain like"/>
    <property type="match status" value="1"/>
</dbReference>
<evidence type="ECO:0000313" key="2">
    <source>
        <dbReference type="EMBL" id="QBE67052.1"/>
    </source>
</evidence>
<dbReference type="Pfam" id="PF08013">
    <property type="entry name" value="GatZ_KbaZ-like"/>
    <property type="match status" value="1"/>
</dbReference>
<keyword evidence="3" id="KW-1185">Reference proteome</keyword>